<protein>
    <recommendedName>
        <fullName evidence="1">CYTH domain-containing protein</fullName>
    </recommendedName>
</protein>
<dbReference type="PANTHER" id="PTHR34948:SF2">
    <property type="entry name" value="TRIPHOSPHATE TUNNEL METALLOENZYME 3"/>
    <property type="match status" value="1"/>
</dbReference>
<dbReference type="GO" id="GO:0016462">
    <property type="term" value="F:pyrophosphatase activity"/>
    <property type="evidence" value="ECO:0007669"/>
    <property type="project" value="UniProtKB-ARBA"/>
</dbReference>
<dbReference type="Pfam" id="PF01928">
    <property type="entry name" value="CYTH"/>
    <property type="match status" value="1"/>
</dbReference>
<evidence type="ECO:0000313" key="3">
    <source>
        <dbReference type="Proteomes" id="UP001642260"/>
    </source>
</evidence>
<comment type="caution">
    <text evidence="2">The sequence shown here is derived from an EMBL/GenBank/DDBJ whole genome shotgun (WGS) entry which is preliminary data.</text>
</comment>
<feature type="domain" description="CYTH" evidence="1">
    <location>
        <begin position="1"/>
        <end position="210"/>
    </location>
</feature>
<dbReference type="PANTHER" id="PTHR34948">
    <property type="entry name" value="OS08G0299200 PROTEIN"/>
    <property type="match status" value="1"/>
</dbReference>
<proteinExistence type="predicted"/>
<dbReference type="Proteomes" id="UP001642260">
    <property type="component" value="Unassembled WGS sequence"/>
</dbReference>
<dbReference type="CDD" id="cd07374">
    <property type="entry name" value="CYTH-like_Pase"/>
    <property type="match status" value="1"/>
</dbReference>
<dbReference type="InterPro" id="IPR023577">
    <property type="entry name" value="CYTH_domain"/>
</dbReference>
<name>A0ABC8KLN7_ERUVS</name>
<evidence type="ECO:0000313" key="2">
    <source>
        <dbReference type="EMBL" id="CAH8357079.1"/>
    </source>
</evidence>
<dbReference type="InterPro" id="IPR033469">
    <property type="entry name" value="CYTH-like_dom_sf"/>
</dbReference>
<dbReference type="Gene3D" id="2.40.320.10">
    <property type="entry name" value="Hypothetical Protein Pfu-838710-001"/>
    <property type="match status" value="1"/>
</dbReference>
<dbReference type="EMBL" id="CAKOAT010227488">
    <property type="protein sequence ID" value="CAH8357079.1"/>
    <property type="molecule type" value="Genomic_DNA"/>
</dbReference>
<evidence type="ECO:0000259" key="1">
    <source>
        <dbReference type="PROSITE" id="PS51707"/>
    </source>
</evidence>
<gene>
    <name evidence="2" type="ORF">ERUC_LOCUS22834</name>
</gene>
<dbReference type="SUPFAM" id="SSF55154">
    <property type="entry name" value="CYTH-like phosphatases"/>
    <property type="match status" value="1"/>
</dbReference>
<dbReference type="AlphaFoldDB" id="A0ABC8KLN7"/>
<sequence>MEVEVKLRLLTAAAHLRLTTLLTPFHLKTLHQRNLFFDTPTNDLSLRRAVLRLRFLHNASLATPPSPPSQQRCVLSLKAKPTLANGISRVEEDEEEIDAGLAQECVDTPSRLSDLGSRVLKRVREEYGFEDFGGFVCLGGFENVRNVYEWRGVKLEVDETKFAFGNCYEIECETEEPERVKTMIEEFLVLNKVEFKDSDMTKFAVFRSGKLP</sequence>
<accession>A0ABC8KLN7</accession>
<dbReference type="SMART" id="SM01118">
    <property type="entry name" value="CYTH"/>
    <property type="match status" value="1"/>
</dbReference>
<reference evidence="2 3" key="1">
    <citation type="submission" date="2022-03" db="EMBL/GenBank/DDBJ databases">
        <authorList>
            <person name="Macdonald S."/>
            <person name="Ahmed S."/>
            <person name="Newling K."/>
        </authorList>
    </citation>
    <scope>NUCLEOTIDE SEQUENCE [LARGE SCALE GENOMIC DNA]</scope>
</reference>
<keyword evidence="3" id="KW-1185">Reference proteome</keyword>
<dbReference type="PROSITE" id="PS51707">
    <property type="entry name" value="CYTH"/>
    <property type="match status" value="1"/>
</dbReference>
<organism evidence="2 3">
    <name type="scientific">Eruca vesicaria subsp. sativa</name>
    <name type="common">Garden rocket</name>
    <name type="synonym">Eruca sativa</name>
    <dbReference type="NCBI Taxonomy" id="29727"/>
    <lineage>
        <taxon>Eukaryota</taxon>
        <taxon>Viridiplantae</taxon>
        <taxon>Streptophyta</taxon>
        <taxon>Embryophyta</taxon>
        <taxon>Tracheophyta</taxon>
        <taxon>Spermatophyta</taxon>
        <taxon>Magnoliopsida</taxon>
        <taxon>eudicotyledons</taxon>
        <taxon>Gunneridae</taxon>
        <taxon>Pentapetalae</taxon>
        <taxon>rosids</taxon>
        <taxon>malvids</taxon>
        <taxon>Brassicales</taxon>
        <taxon>Brassicaceae</taxon>
        <taxon>Brassiceae</taxon>
        <taxon>Eruca</taxon>
    </lineage>
</organism>